<keyword evidence="5 11" id="KW-0547">Nucleotide-binding</keyword>
<evidence type="ECO:0000256" key="7">
    <source>
        <dbReference type="ARBA" id="ARBA00022927"/>
    </source>
</evidence>
<evidence type="ECO:0000256" key="8">
    <source>
        <dbReference type="ARBA" id="ARBA00023034"/>
    </source>
</evidence>
<dbReference type="GO" id="GO:0005525">
    <property type="term" value="F:GTP binding"/>
    <property type="evidence" value="ECO:0000318"/>
    <property type="project" value="GO_Central"/>
</dbReference>
<dbReference type="SMART" id="SM00177">
    <property type="entry name" value="ARF"/>
    <property type="match status" value="1"/>
</dbReference>
<dbReference type="GO" id="GO:0005737">
    <property type="term" value="C:cytoplasm"/>
    <property type="evidence" value="ECO:0000318"/>
    <property type="project" value="GO_Central"/>
</dbReference>
<dbReference type="KEGG" id="mbr:MONBRDRAFT_38764"/>
<evidence type="ECO:0000256" key="1">
    <source>
        <dbReference type="ARBA" id="ARBA00004555"/>
    </source>
</evidence>
<keyword evidence="10" id="KW-0449">Lipoprotein</keyword>
<keyword evidence="12" id="KW-0460">Magnesium</keyword>
<accession>A9V9Z7</accession>
<feature type="binding site" evidence="12">
    <location>
        <position position="41"/>
    </location>
    <ligand>
        <name>Mg(2+)</name>
        <dbReference type="ChEBI" id="CHEBI:18420"/>
    </ligand>
</feature>
<dbReference type="eggNOG" id="KOG0070">
    <property type="taxonomic scope" value="Eukaryota"/>
</dbReference>
<comment type="similarity">
    <text evidence="2">Belongs to the small GTPase superfamily. Arf family.</text>
</comment>
<dbReference type="InParanoid" id="A9V9Z7"/>
<keyword evidence="3" id="KW-0813">Transport</keyword>
<organism evidence="14 15">
    <name type="scientific">Monosiga brevicollis</name>
    <name type="common">Choanoflagellate</name>
    <dbReference type="NCBI Taxonomy" id="81824"/>
    <lineage>
        <taxon>Eukaryota</taxon>
        <taxon>Choanoflagellata</taxon>
        <taxon>Craspedida</taxon>
        <taxon>Salpingoecidae</taxon>
        <taxon>Monosiga</taxon>
    </lineage>
</organism>
<dbReference type="InterPro" id="IPR024156">
    <property type="entry name" value="Small_GTPase_ARF"/>
</dbReference>
<keyword evidence="9 11" id="KW-0342">GTP-binding</keyword>
<dbReference type="Gene3D" id="3.40.50.300">
    <property type="entry name" value="P-loop containing nucleotide triphosphate hydrolases"/>
    <property type="match status" value="1"/>
</dbReference>
<evidence type="ECO:0000256" key="10">
    <source>
        <dbReference type="ARBA" id="ARBA00023288"/>
    </source>
</evidence>
<feature type="binding site" evidence="12">
    <location>
        <position position="24"/>
    </location>
    <ligand>
        <name>Mg(2+)</name>
        <dbReference type="ChEBI" id="CHEBI:18420"/>
    </ligand>
</feature>
<feature type="binding site" evidence="11">
    <location>
        <begin position="17"/>
        <end position="24"/>
    </location>
    <ligand>
        <name>GTP</name>
        <dbReference type="ChEBI" id="CHEBI:37565"/>
    </ligand>
</feature>
<feature type="binding site" evidence="11">
    <location>
        <position position="65"/>
    </location>
    <ligand>
        <name>GTP</name>
        <dbReference type="ChEBI" id="CHEBI:37565"/>
    </ligand>
</feature>
<dbReference type="CDD" id="cd02440">
    <property type="entry name" value="AdoMet_MTases"/>
    <property type="match status" value="1"/>
</dbReference>
<evidence type="ECO:0000256" key="9">
    <source>
        <dbReference type="ARBA" id="ARBA00023134"/>
    </source>
</evidence>
<dbReference type="GO" id="GO:0005794">
    <property type="term" value="C:Golgi apparatus"/>
    <property type="evidence" value="ECO:0007669"/>
    <property type="project" value="UniProtKB-SubCell"/>
</dbReference>
<dbReference type="SUPFAM" id="SSF52540">
    <property type="entry name" value="P-loop containing nucleoside triphosphate hydrolases"/>
    <property type="match status" value="1"/>
</dbReference>
<dbReference type="RefSeq" id="XP_001749525.1">
    <property type="nucleotide sequence ID" value="XM_001749473.1"/>
</dbReference>
<dbReference type="PROSITE" id="PS51417">
    <property type="entry name" value="ARF"/>
    <property type="match status" value="1"/>
</dbReference>
<keyword evidence="15" id="KW-1185">Reference proteome</keyword>
<dbReference type="AlphaFoldDB" id="A9V9Z7"/>
<evidence type="ECO:0000256" key="6">
    <source>
        <dbReference type="ARBA" id="ARBA00022892"/>
    </source>
</evidence>
<evidence type="ECO:0000256" key="13">
    <source>
        <dbReference type="SAM" id="Phobius"/>
    </source>
</evidence>
<dbReference type="InterPro" id="IPR006689">
    <property type="entry name" value="Small_GTPase_ARF/SAR"/>
</dbReference>
<dbReference type="Proteomes" id="UP000001357">
    <property type="component" value="Unassembled WGS sequence"/>
</dbReference>
<dbReference type="STRING" id="81824.A9V9Z7"/>
<dbReference type="FunFam" id="3.40.50.300:FF:003500">
    <property type="entry name" value="ADP-ribosylation factor 1"/>
    <property type="match status" value="1"/>
</dbReference>
<dbReference type="PANTHER" id="PTHR11711">
    <property type="entry name" value="ADP RIBOSYLATION FACTOR-RELATED"/>
    <property type="match status" value="1"/>
</dbReference>
<dbReference type="GO" id="GO:0006886">
    <property type="term" value="P:intracellular protein transport"/>
    <property type="evidence" value="ECO:0000318"/>
    <property type="project" value="GO_Central"/>
</dbReference>
<dbReference type="InterPro" id="IPR027417">
    <property type="entry name" value="P-loop_NTPase"/>
</dbReference>
<evidence type="ECO:0000313" key="14">
    <source>
        <dbReference type="EMBL" id="EDQ85576.1"/>
    </source>
</evidence>
<dbReference type="Gene3D" id="3.40.50.150">
    <property type="entry name" value="Vaccinia Virus protein VP39"/>
    <property type="match status" value="1"/>
</dbReference>
<keyword evidence="12" id="KW-0479">Metal-binding</keyword>
<reference evidence="14 15" key="1">
    <citation type="journal article" date="2008" name="Nature">
        <title>The genome of the choanoflagellate Monosiga brevicollis and the origin of metazoans.</title>
        <authorList>
            <consortium name="JGI Sequencing"/>
            <person name="King N."/>
            <person name="Westbrook M.J."/>
            <person name="Young S.L."/>
            <person name="Kuo A."/>
            <person name="Abedin M."/>
            <person name="Chapman J."/>
            <person name="Fairclough S."/>
            <person name="Hellsten U."/>
            <person name="Isogai Y."/>
            <person name="Letunic I."/>
            <person name="Marr M."/>
            <person name="Pincus D."/>
            <person name="Putnam N."/>
            <person name="Rokas A."/>
            <person name="Wright K.J."/>
            <person name="Zuzow R."/>
            <person name="Dirks W."/>
            <person name="Good M."/>
            <person name="Goodstein D."/>
            <person name="Lemons D."/>
            <person name="Li W."/>
            <person name="Lyons J.B."/>
            <person name="Morris A."/>
            <person name="Nichols S."/>
            <person name="Richter D.J."/>
            <person name="Salamov A."/>
            <person name="Bork P."/>
            <person name="Lim W.A."/>
            <person name="Manning G."/>
            <person name="Miller W.T."/>
            <person name="McGinnis W."/>
            <person name="Shapiro H."/>
            <person name="Tjian R."/>
            <person name="Grigoriev I.V."/>
            <person name="Rokhsar D."/>
        </authorList>
    </citation>
    <scope>NUCLEOTIDE SEQUENCE [LARGE SCALE GENOMIC DNA]</scope>
    <source>
        <strain evidence="15">MX1 / ATCC 50154</strain>
    </source>
</reference>
<dbReference type="GO" id="GO:0016192">
    <property type="term" value="P:vesicle-mediated transport"/>
    <property type="evidence" value="ECO:0000318"/>
    <property type="project" value="GO_Central"/>
</dbReference>
<dbReference type="SUPFAM" id="SSF53335">
    <property type="entry name" value="S-adenosyl-L-methionine-dependent methyltransferases"/>
    <property type="match status" value="1"/>
</dbReference>
<keyword evidence="13" id="KW-0812">Transmembrane</keyword>
<dbReference type="GO" id="GO:0005886">
    <property type="term" value="C:plasma membrane"/>
    <property type="evidence" value="ECO:0000318"/>
    <property type="project" value="GO_Central"/>
</dbReference>
<dbReference type="InterPro" id="IPR029063">
    <property type="entry name" value="SAM-dependent_MTases_sf"/>
</dbReference>
<evidence type="ECO:0000256" key="12">
    <source>
        <dbReference type="PIRSR" id="PIRSR606689-2"/>
    </source>
</evidence>
<evidence type="ECO:0000256" key="3">
    <source>
        <dbReference type="ARBA" id="ARBA00022448"/>
    </source>
</evidence>
<keyword evidence="6" id="KW-0931">ER-Golgi transport</keyword>
<comment type="subcellular location">
    <subcellularLocation>
        <location evidence="1">Golgi apparatus</location>
    </subcellularLocation>
</comment>
<dbReference type="GeneID" id="5894850"/>
<dbReference type="eggNOG" id="KOG2793">
    <property type="taxonomic scope" value="Eukaryota"/>
</dbReference>
<evidence type="ECO:0000256" key="2">
    <source>
        <dbReference type="ARBA" id="ARBA00010290"/>
    </source>
</evidence>
<proteinExistence type="inferred from homology"/>
<dbReference type="EMBL" id="CH991572">
    <property type="protein sequence ID" value="EDQ85576.1"/>
    <property type="molecule type" value="Genomic_DNA"/>
</dbReference>
<gene>
    <name evidence="14" type="ORF">MONBRDRAFT_38764</name>
</gene>
<dbReference type="GO" id="GO:0003924">
    <property type="term" value="F:GTPase activity"/>
    <property type="evidence" value="ECO:0007669"/>
    <property type="project" value="InterPro"/>
</dbReference>
<evidence type="ECO:0000313" key="15">
    <source>
        <dbReference type="Proteomes" id="UP000001357"/>
    </source>
</evidence>
<name>A9V9Z7_MONBE</name>
<keyword evidence="7" id="KW-0653">Protein transport</keyword>
<dbReference type="GO" id="GO:0046872">
    <property type="term" value="F:metal ion binding"/>
    <property type="evidence" value="ECO:0007669"/>
    <property type="project" value="UniProtKB-KW"/>
</dbReference>
<protein>
    <submittedName>
        <fullName evidence="14">Uncharacterized protein</fullName>
    </submittedName>
</protein>
<evidence type="ECO:0000256" key="4">
    <source>
        <dbReference type="ARBA" id="ARBA00022707"/>
    </source>
</evidence>
<keyword evidence="13" id="KW-1133">Transmembrane helix</keyword>
<feature type="transmembrane region" description="Helical" evidence="13">
    <location>
        <begin position="152"/>
        <end position="175"/>
    </location>
</feature>
<evidence type="ECO:0000256" key="11">
    <source>
        <dbReference type="PIRSR" id="PIRSR606689-1"/>
    </source>
</evidence>
<feature type="binding site" evidence="11">
    <location>
        <begin position="121"/>
        <end position="124"/>
    </location>
    <ligand>
        <name>GTP</name>
        <dbReference type="ChEBI" id="CHEBI:37565"/>
    </ligand>
</feature>
<evidence type="ECO:0000256" key="5">
    <source>
        <dbReference type="ARBA" id="ARBA00022741"/>
    </source>
</evidence>
<dbReference type="SMART" id="SM00178">
    <property type="entry name" value="SAR"/>
    <property type="match status" value="1"/>
</dbReference>
<dbReference type="Pfam" id="PF00025">
    <property type="entry name" value="Arf"/>
    <property type="match status" value="1"/>
</dbReference>
<dbReference type="PRINTS" id="PR00328">
    <property type="entry name" value="SAR1GTPBP"/>
</dbReference>
<sequence>MGGWTSREATLRPLLTGLDAAGKTTLLYRLDLEGITHEIPTIGFTLQRLRLPKKRTEFVSFDVGGRGYIRPLARHFFQAINSIIFVVDGNDSERLDAAWHELRRLLEEESLAETPLLILVNKQDVPQALPLSKVVASLQNAKYHRHFRGRRVLELGSGCGLLGIGLAMLGAHVTLTDMGDEVIQGNLRSNARLNWQDDLPTTHTVKVEPLDWTQPEAALERLEMPYDLVVATDVVYKEQDVPPLVHTLETVVRPGGLAWVTNEDRNHTATQQFLDQLSVGFVVKHISLSKLDAEFQHETLYMLQLRRRRDAGAAASEDPSL</sequence>
<dbReference type="FunCoup" id="A9V9Z7">
    <property type="interactions" value="520"/>
</dbReference>
<keyword evidence="8" id="KW-0333">Golgi apparatus</keyword>
<keyword evidence="13" id="KW-0472">Membrane</keyword>
<keyword evidence="4" id="KW-0519">Myristate</keyword>